<gene>
    <name evidence="2" type="ORF">PN838_13360</name>
</gene>
<dbReference type="RefSeq" id="WP_272180983.1">
    <property type="nucleotide sequence ID" value="NZ_JAQOMS010000002.1"/>
</dbReference>
<dbReference type="PROSITE" id="PS00409">
    <property type="entry name" value="PROKAR_NTER_METHYL"/>
    <property type="match status" value="1"/>
</dbReference>
<accession>A0ABT5FEV9</accession>
<keyword evidence="1" id="KW-1133">Transmembrane helix</keyword>
<dbReference type="InterPro" id="IPR012902">
    <property type="entry name" value="N_methyl_site"/>
</dbReference>
<sequence length="272" mass="30517">MGYAKTKNISGFTLIELVAVIVILGILGTATAKFLVFGTQVYVDSTTRQSTLSQARFVVERLTREIRDSIPNSIRITADKRCVEFIPIKASGTYRTDFDAVSPVSFAPQSGTKADVISFNGEYDSGDRFYIYGLKANHLYRDTDRYSVIDNVTGTAPELTVEFTESDSFAQKSPIERYYTADHSVIYCINNSNLYRLKINTIRAGQRDYYTVSLLGVLMAEGITNSLHGEAPFNYSSGVLYRNSVFNLYLEFAANQNENMFFNQEVHIPNVP</sequence>
<keyword evidence="1" id="KW-0472">Membrane</keyword>
<evidence type="ECO:0000313" key="3">
    <source>
        <dbReference type="Proteomes" id="UP001528411"/>
    </source>
</evidence>
<protein>
    <submittedName>
        <fullName evidence="2">Type II secretion system protein</fullName>
    </submittedName>
</protein>
<dbReference type="Gene3D" id="3.30.700.10">
    <property type="entry name" value="Glycoprotein, Type 4 Pilin"/>
    <property type="match status" value="1"/>
</dbReference>
<dbReference type="Proteomes" id="UP001528411">
    <property type="component" value="Unassembled WGS sequence"/>
</dbReference>
<dbReference type="EMBL" id="JAQOMS010000002">
    <property type="protein sequence ID" value="MDC2889579.1"/>
    <property type="molecule type" value="Genomic_DNA"/>
</dbReference>
<feature type="transmembrane region" description="Helical" evidence="1">
    <location>
        <begin position="12"/>
        <end position="36"/>
    </location>
</feature>
<evidence type="ECO:0000256" key="1">
    <source>
        <dbReference type="SAM" id="Phobius"/>
    </source>
</evidence>
<comment type="caution">
    <text evidence="2">The sequence shown here is derived from an EMBL/GenBank/DDBJ whole genome shotgun (WGS) entry which is preliminary data.</text>
</comment>
<name>A0ABT5FEV9_9GAMM</name>
<dbReference type="Pfam" id="PF07963">
    <property type="entry name" value="N_methyl"/>
    <property type="match status" value="1"/>
</dbReference>
<dbReference type="InterPro" id="IPR045584">
    <property type="entry name" value="Pilin-like"/>
</dbReference>
<dbReference type="NCBIfam" id="TIGR02532">
    <property type="entry name" value="IV_pilin_GFxxxE"/>
    <property type="match status" value="1"/>
</dbReference>
<organism evidence="2 3">
    <name type="scientific">Psychrosphaera algicola</name>
    <dbReference type="NCBI Taxonomy" id="3023714"/>
    <lineage>
        <taxon>Bacteria</taxon>
        <taxon>Pseudomonadati</taxon>
        <taxon>Pseudomonadota</taxon>
        <taxon>Gammaproteobacteria</taxon>
        <taxon>Alteromonadales</taxon>
        <taxon>Pseudoalteromonadaceae</taxon>
        <taxon>Psychrosphaera</taxon>
    </lineage>
</organism>
<proteinExistence type="predicted"/>
<keyword evidence="3" id="KW-1185">Reference proteome</keyword>
<keyword evidence="1" id="KW-0812">Transmembrane</keyword>
<dbReference type="SUPFAM" id="SSF54523">
    <property type="entry name" value="Pili subunits"/>
    <property type="match status" value="1"/>
</dbReference>
<reference evidence="2 3" key="1">
    <citation type="submission" date="2023-01" db="EMBL/GenBank/DDBJ databases">
        <title>Psychrosphaera sp. nov., isolated from marine algae.</title>
        <authorList>
            <person name="Bayburt H."/>
            <person name="Choi B.J."/>
            <person name="Kim J.M."/>
            <person name="Choi D.G."/>
            <person name="Jeon C.O."/>
        </authorList>
    </citation>
    <scope>NUCLEOTIDE SEQUENCE [LARGE SCALE GENOMIC DNA]</scope>
    <source>
        <strain evidence="2 3">G1-22</strain>
    </source>
</reference>
<evidence type="ECO:0000313" key="2">
    <source>
        <dbReference type="EMBL" id="MDC2889579.1"/>
    </source>
</evidence>